<dbReference type="AlphaFoldDB" id="A0A6C0BWF3"/>
<proteinExistence type="predicted"/>
<dbReference type="GO" id="GO:0055087">
    <property type="term" value="C:Ski complex"/>
    <property type="evidence" value="ECO:0007669"/>
    <property type="project" value="TreeGrafter"/>
</dbReference>
<dbReference type="InterPro" id="IPR001650">
    <property type="entry name" value="Helicase_C-like"/>
</dbReference>
<dbReference type="SMART" id="SM00490">
    <property type="entry name" value="HELICc"/>
    <property type="match status" value="1"/>
</dbReference>
<evidence type="ECO:0008006" key="8">
    <source>
        <dbReference type="Google" id="ProtNLM"/>
    </source>
</evidence>
<dbReference type="PROSITE" id="PS51192">
    <property type="entry name" value="HELICASE_ATP_BIND_1"/>
    <property type="match status" value="1"/>
</dbReference>
<dbReference type="Gene3D" id="3.40.50.300">
    <property type="entry name" value="P-loop containing nucleotide triphosphate hydrolases"/>
    <property type="match status" value="2"/>
</dbReference>
<organism evidence="7">
    <name type="scientific">viral metagenome</name>
    <dbReference type="NCBI Taxonomy" id="1070528"/>
    <lineage>
        <taxon>unclassified sequences</taxon>
        <taxon>metagenomes</taxon>
        <taxon>organismal metagenomes</taxon>
    </lineage>
</organism>
<accession>A0A6C0BWF3</accession>
<keyword evidence="4" id="KW-0067">ATP-binding</keyword>
<keyword evidence="1" id="KW-0547">Nucleotide-binding</keyword>
<dbReference type="Pfam" id="PF08148">
    <property type="entry name" value="DSHCT"/>
    <property type="match status" value="1"/>
</dbReference>
<dbReference type="Gene3D" id="1.10.3380.30">
    <property type="match status" value="1"/>
</dbReference>
<dbReference type="GO" id="GO:0005524">
    <property type="term" value="F:ATP binding"/>
    <property type="evidence" value="ECO:0007669"/>
    <property type="project" value="UniProtKB-KW"/>
</dbReference>
<feature type="domain" description="Helicase ATP-binding" evidence="5">
    <location>
        <begin position="28"/>
        <end position="199"/>
    </location>
</feature>
<dbReference type="PANTHER" id="PTHR12131">
    <property type="entry name" value="ATP-DEPENDENT RNA AND DNA HELICASE"/>
    <property type="match status" value="1"/>
</dbReference>
<dbReference type="InterPro" id="IPR011545">
    <property type="entry name" value="DEAD/DEAH_box_helicase_dom"/>
</dbReference>
<dbReference type="SUPFAM" id="SSF52540">
    <property type="entry name" value="P-loop containing nucleoside triphosphate hydrolases"/>
    <property type="match status" value="1"/>
</dbReference>
<dbReference type="InterPro" id="IPR027417">
    <property type="entry name" value="P-loop_NTPase"/>
</dbReference>
<protein>
    <recommendedName>
        <fullName evidence="8">Helicase</fullName>
    </recommendedName>
</protein>
<keyword evidence="3" id="KW-0347">Helicase</keyword>
<evidence type="ECO:0000256" key="3">
    <source>
        <dbReference type="ARBA" id="ARBA00022806"/>
    </source>
</evidence>
<name>A0A6C0BWF3_9ZZZZ</name>
<dbReference type="PROSITE" id="PS51194">
    <property type="entry name" value="HELICASE_CTER"/>
    <property type="match status" value="1"/>
</dbReference>
<evidence type="ECO:0000256" key="2">
    <source>
        <dbReference type="ARBA" id="ARBA00022801"/>
    </source>
</evidence>
<dbReference type="SMART" id="SM01142">
    <property type="entry name" value="DSHCT"/>
    <property type="match status" value="1"/>
</dbReference>
<dbReference type="InterPro" id="IPR012961">
    <property type="entry name" value="Ski2/MTR4_C"/>
</dbReference>
<dbReference type="GO" id="GO:0070478">
    <property type="term" value="P:nuclear-transcribed mRNA catabolic process, 3'-5' exonucleolytic nonsense-mediated decay"/>
    <property type="evidence" value="ECO:0007669"/>
    <property type="project" value="TreeGrafter"/>
</dbReference>
<dbReference type="PANTHER" id="PTHR12131:SF1">
    <property type="entry name" value="ATP-DEPENDENT RNA HELICASE SUPV3L1, MITOCHONDRIAL-RELATED"/>
    <property type="match status" value="1"/>
</dbReference>
<evidence type="ECO:0000259" key="5">
    <source>
        <dbReference type="PROSITE" id="PS51192"/>
    </source>
</evidence>
<dbReference type="GO" id="GO:0016787">
    <property type="term" value="F:hydrolase activity"/>
    <property type="evidence" value="ECO:0007669"/>
    <property type="project" value="UniProtKB-KW"/>
</dbReference>
<evidence type="ECO:0000313" key="7">
    <source>
        <dbReference type="EMBL" id="QHS96556.1"/>
    </source>
</evidence>
<dbReference type="CDD" id="cd18795">
    <property type="entry name" value="SF2_C_Ski2"/>
    <property type="match status" value="1"/>
</dbReference>
<dbReference type="GO" id="GO:0004386">
    <property type="term" value="F:helicase activity"/>
    <property type="evidence" value="ECO:0007669"/>
    <property type="project" value="UniProtKB-KW"/>
</dbReference>
<feature type="domain" description="Helicase C-terminal" evidence="6">
    <location>
        <begin position="297"/>
        <end position="483"/>
    </location>
</feature>
<keyword evidence="2" id="KW-0378">Hydrolase</keyword>
<dbReference type="Pfam" id="PF00270">
    <property type="entry name" value="DEAD"/>
    <property type="match status" value="1"/>
</dbReference>
<dbReference type="GO" id="GO:0003676">
    <property type="term" value="F:nucleic acid binding"/>
    <property type="evidence" value="ECO:0007669"/>
    <property type="project" value="InterPro"/>
</dbReference>
<evidence type="ECO:0000256" key="1">
    <source>
        <dbReference type="ARBA" id="ARBA00022741"/>
    </source>
</evidence>
<dbReference type="SMART" id="SM00487">
    <property type="entry name" value="DEXDc"/>
    <property type="match status" value="1"/>
</dbReference>
<reference evidence="7" key="1">
    <citation type="journal article" date="2020" name="Nature">
        <title>Giant virus diversity and host interactions through global metagenomics.</title>
        <authorList>
            <person name="Schulz F."/>
            <person name="Roux S."/>
            <person name="Paez-Espino D."/>
            <person name="Jungbluth S."/>
            <person name="Walsh D.A."/>
            <person name="Denef V.J."/>
            <person name="McMahon K.D."/>
            <person name="Konstantinidis K.T."/>
            <person name="Eloe-Fadrosh E.A."/>
            <person name="Kyrpides N.C."/>
            <person name="Woyke T."/>
        </authorList>
    </citation>
    <scope>NUCLEOTIDE SEQUENCE</scope>
    <source>
        <strain evidence="7">GVMAG-M-3300020166-18</strain>
    </source>
</reference>
<evidence type="ECO:0000256" key="4">
    <source>
        <dbReference type="ARBA" id="ARBA00022840"/>
    </source>
</evidence>
<dbReference type="InterPro" id="IPR014001">
    <property type="entry name" value="Helicase_ATP-bd"/>
</dbReference>
<evidence type="ECO:0000259" key="6">
    <source>
        <dbReference type="PROSITE" id="PS51194"/>
    </source>
</evidence>
<dbReference type="Pfam" id="PF00271">
    <property type="entry name" value="Helicase_C"/>
    <property type="match status" value="1"/>
</dbReference>
<dbReference type="InterPro" id="IPR050699">
    <property type="entry name" value="RNA-DNA_Helicase"/>
</dbReference>
<dbReference type="EMBL" id="MN739271">
    <property type="protein sequence ID" value="QHS96556.1"/>
    <property type="molecule type" value="Genomic_DNA"/>
</dbReference>
<sequence>MSNEMLPTNEMFETNEKFELSPFQVKAIDALKAGSHALVTAHTGSGKTLPAEFAIEYFHKGGKKVIYTAPIKALSNQKFHEFTKKFPKISFGILTGDIKYNPEADVLIMTTEILRNTLYSMMLKTTRLTPLDFEMDIARELGCVIFDEVHYINDPGRGKIWEETIMLLPRTVQMLMLSATIQRPKRFADWVSGIKGKEVVICSTEVRVVPLTHYLYMARHNSDVKGLALEMCNDPIAIKTQSGRFDEVVFEKFSKIQRTWRKEKIDVKKVFGLNKLVEHLNREKMLPAIAFVFSRNKVEEYAQEIEKSLLPKDSKMSQMVENECKTILSKLTNHLEYSNLPEFQMMMKLLEKGVAIHHSGIAPVLREMVELLFSKGYIKLLFATETFAVGINMPTKTVIFTGVEKFDGHSMRMMHSHEYTQMAGRAGRRGLDTVGNVIHCCNMFAMPSVQDYRQMLSGNSQHFTSKFKLGYNEVLNMMPTDGDINDGIASYVKGSMLYLDIESEQQEIKSEIDIQEIAYTKMTEKYNSVKLTPDSVIVDYLANKEAVKTLSNKKRRRMEQDIKLMEEDNKYLLRDLELYDDVEYSKGELHREREYLQKIQNYIPTQIKKVVSVLVDNGCLDETFKKTLRGECVMKMQEVHPLVMSDLLRKTYNFAEFTSNDLVALLSCFTNLAIKEDLRVSSHAIDRIGVNTDLESGLKLIKPAFDKYEDIEVKEGLDTGLEREYHFDLVKSMLDWCDADTEMKCKQVIQQAQYEKGVFLGEFIKSLLKVVNIVNELKNIALILNDVSFQHKLTYCEEKVMKFVVTNQSLYL</sequence>